<dbReference type="Gene3D" id="1.10.510.10">
    <property type="entry name" value="Transferase(Phosphotransferase) domain 1"/>
    <property type="match status" value="1"/>
</dbReference>
<dbReference type="InterPro" id="IPR000719">
    <property type="entry name" value="Prot_kinase_dom"/>
</dbReference>
<gene>
    <name evidence="2" type="ORF">VTK73DRAFT_313</name>
</gene>
<dbReference type="InterPro" id="IPR011009">
    <property type="entry name" value="Kinase-like_dom_sf"/>
</dbReference>
<dbReference type="EMBL" id="JAZHXJ010001041">
    <property type="protein sequence ID" value="KAL1846323.1"/>
    <property type="molecule type" value="Genomic_DNA"/>
</dbReference>
<comment type="caution">
    <text evidence="2">The sequence shown here is derived from an EMBL/GenBank/DDBJ whole genome shotgun (WGS) entry which is preliminary data.</text>
</comment>
<sequence>MTPQMFSLKTILLLADQALPPPVRPLQGFVHCDIKPGDFVMGTGRWGNFLYTIDFGLATRLCCGSRPYEDALGHPIGGTLNYATTDNHKGLDVPAALFLATPRPSRPTSTSSQS</sequence>
<evidence type="ECO:0000313" key="3">
    <source>
        <dbReference type="Proteomes" id="UP001586593"/>
    </source>
</evidence>
<dbReference type="Proteomes" id="UP001586593">
    <property type="component" value="Unassembled WGS sequence"/>
</dbReference>
<proteinExistence type="predicted"/>
<reference evidence="2 3" key="1">
    <citation type="journal article" date="2024" name="Commun. Biol.">
        <title>Comparative genomic analysis of thermophilic fungi reveals convergent evolutionary adaptations and gene losses.</title>
        <authorList>
            <person name="Steindorff A.S."/>
            <person name="Aguilar-Pontes M.V."/>
            <person name="Robinson A.J."/>
            <person name="Andreopoulos B."/>
            <person name="LaButti K."/>
            <person name="Kuo A."/>
            <person name="Mondo S."/>
            <person name="Riley R."/>
            <person name="Otillar R."/>
            <person name="Haridas S."/>
            <person name="Lipzen A."/>
            <person name="Grimwood J."/>
            <person name="Schmutz J."/>
            <person name="Clum A."/>
            <person name="Reid I.D."/>
            <person name="Moisan M.C."/>
            <person name="Butler G."/>
            <person name="Nguyen T.T.M."/>
            <person name="Dewar K."/>
            <person name="Conant G."/>
            <person name="Drula E."/>
            <person name="Henrissat B."/>
            <person name="Hansel C."/>
            <person name="Singer S."/>
            <person name="Hutchinson M.I."/>
            <person name="de Vries R.P."/>
            <person name="Natvig D.O."/>
            <person name="Powell A.J."/>
            <person name="Tsang A."/>
            <person name="Grigoriev I.V."/>
        </authorList>
    </citation>
    <scope>NUCLEOTIDE SEQUENCE [LARGE SCALE GENOMIC DNA]</scope>
    <source>
        <strain evidence="2 3">ATCC 24622</strain>
    </source>
</reference>
<accession>A0ABR3VVU2</accession>
<name>A0ABR3VVU2_9PEZI</name>
<evidence type="ECO:0000313" key="2">
    <source>
        <dbReference type="EMBL" id="KAL1846323.1"/>
    </source>
</evidence>
<feature type="domain" description="Protein kinase" evidence="1">
    <location>
        <begin position="1"/>
        <end position="114"/>
    </location>
</feature>
<dbReference type="SUPFAM" id="SSF56112">
    <property type="entry name" value="Protein kinase-like (PK-like)"/>
    <property type="match status" value="1"/>
</dbReference>
<evidence type="ECO:0000259" key="1">
    <source>
        <dbReference type="PROSITE" id="PS50011"/>
    </source>
</evidence>
<organism evidence="2 3">
    <name type="scientific">Phialemonium thermophilum</name>
    <dbReference type="NCBI Taxonomy" id="223376"/>
    <lineage>
        <taxon>Eukaryota</taxon>
        <taxon>Fungi</taxon>
        <taxon>Dikarya</taxon>
        <taxon>Ascomycota</taxon>
        <taxon>Pezizomycotina</taxon>
        <taxon>Sordariomycetes</taxon>
        <taxon>Sordariomycetidae</taxon>
        <taxon>Cephalothecales</taxon>
        <taxon>Cephalothecaceae</taxon>
        <taxon>Phialemonium</taxon>
    </lineage>
</organism>
<dbReference type="PROSITE" id="PS50011">
    <property type="entry name" value="PROTEIN_KINASE_DOM"/>
    <property type="match status" value="1"/>
</dbReference>
<keyword evidence="3" id="KW-1185">Reference proteome</keyword>
<protein>
    <recommendedName>
        <fullName evidence="1">Protein kinase domain-containing protein</fullName>
    </recommendedName>
</protein>